<dbReference type="InterPro" id="IPR032808">
    <property type="entry name" value="DoxX"/>
</dbReference>
<keyword evidence="2 5" id="KW-0812">Transmembrane</keyword>
<feature type="transmembrane region" description="Helical" evidence="5">
    <location>
        <begin position="109"/>
        <end position="129"/>
    </location>
</feature>
<organism evidence="6 7">
    <name type="scientific">bacterium (Candidatus Blackallbacteria) CG17_big_fil_post_rev_8_21_14_2_50_48_46</name>
    <dbReference type="NCBI Taxonomy" id="2014261"/>
    <lineage>
        <taxon>Bacteria</taxon>
        <taxon>Candidatus Blackallbacteria</taxon>
    </lineage>
</organism>
<proteinExistence type="predicted"/>
<dbReference type="GO" id="GO:0016020">
    <property type="term" value="C:membrane"/>
    <property type="evidence" value="ECO:0007669"/>
    <property type="project" value="UniProtKB-SubCell"/>
</dbReference>
<accession>A0A2M7G393</accession>
<dbReference type="AlphaFoldDB" id="A0A2M7G393"/>
<sequence length="137" mass="14549">MIRNSRKGLLALNIALWSGQILLALLFGMIGSMKLTTPLATLVQSLPSLAGMPEGLIRLIGLSELAGALGLILPAATRILPLLTPLAGLGLTTVMVLAAAFHLMRGEMAGLAMPLLLGSISLLISWGRYRWLPIEKR</sequence>
<dbReference type="EMBL" id="PFFQ01000040">
    <property type="protein sequence ID" value="PIW16155.1"/>
    <property type="molecule type" value="Genomic_DNA"/>
</dbReference>
<reference evidence="6 7" key="1">
    <citation type="submission" date="2017-09" db="EMBL/GenBank/DDBJ databases">
        <title>Depth-based differentiation of microbial function through sediment-hosted aquifers and enrichment of novel symbionts in the deep terrestrial subsurface.</title>
        <authorList>
            <person name="Probst A.J."/>
            <person name="Ladd B."/>
            <person name="Jarett J.K."/>
            <person name="Geller-Mcgrath D.E."/>
            <person name="Sieber C.M."/>
            <person name="Emerson J.B."/>
            <person name="Anantharaman K."/>
            <person name="Thomas B.C."/>
            <person name="Malmstrom R."/>
            <person name="Stieglmeier M."/>
            <person name="Klingl A."/>
            <person name="Woyke T."/>
            <person name="Ryan C.M."/>
            <person name="Banfield J.F."/>
        </authorList>
    </citation>
    <scope>NUCLEOTIDE SEQUENCE [LARGE SCALE GENOMIC DNA]</scope>
    <source>
        <strain evidence="6">CG17_big_fil_post_rev_8_21_14_2_50_48_46</strain>
    </source>
</reference>
<comment type="subcellular location">
    <subcellularLocation>
        <location evidence="1">Membrane</location>
        <topology evidence="1">Multi-pass membrane protein</topology>
    </subcellularLocation>
</comment>
<evidence type="ECO:0000256" key="5">
    <source>
        <dbReference type="SAM" id="Phobius"/>
    </source>
</evidence>
<dbReference type="Proteomes" id="UP000231019">
    <property type="component" value="Unassembled WGS sequence"/>
</dbReference>
<evidence type="ECO:0000313" key="6">
    <source>
        <dbReference type="EMBL" id="PIW16155.1"/>
    </source>
</evidence>
<gene>
    <name evidence="6" type="ORF">COW36_14420</name>
</gene>
<evidence type="ECO:0000256" key="3">
    <source>
        <dbReference type="ARBA" id="ARBA00022989"/>
    </source>
</evidence>
<keyword evidence="4 5" id="KW-0472">Membrane</keyword>
<protein>
    <recommendedName>
        <fullName evidence="8">DoxX family protein</fullName>
    </recommendedName>
</protein>
<dbReference type="Pfam" id="PF13564">
    <property type="entry name" value="DoxX_2"/>
    <property type="match status" value="1"/>
</dbReference>
<evidence type="ECO:0008006" key="8">
    <source>
        <dbReference type="Google" id="ProtNLM"/>
    </source>
</evidence>
<feature type="transmembrane region" description="Helical" evidence="5">
    <location>
        <begin position="82"/>
        <end position="103"/>
    </location>
</feature>
<evidence type="ECO:0000256" key="4">
    <source>
        <dbReference type="ARBA" id="ARBA00023136"/>
    </source>
</evidence>
<evidence type="ECO:0000256" key="1">
    <source>
        <dbReference type="ARBA" id="ARBA00004141"/>
    </source>
</evidence>
<comment type="caution">
    <text evidence="6">The sequence shown here is derived from an EMBL/GenBank/DDBJ whole genome shotgun (WGS) entry which is preliminary data.</text>
</comment>
<name>A0A2M7G393_9BACT</name>
<evidence type="ECO:0000256" key="2">
    <source>
        <dbReference type="ARBA" id="ARBA00022692"/>
    </source>
</evidence>
<evidence type="ECO:0000313" key="7">
    <source>
        <dbReference type="Proteomes" id="UP000231019"/>
    </source>
</evidence>
<keyword evidence="3 5" id="KW-1133">Transmembrane helix</keyword>
<feature type="transmembrane region" description="Helical" evidence="5">
    <location>
        <begin position="55"/>
        <end position="75"/>
    </location>
</feature>